<evidence type="ECO:0000313" key="3">
    <source>
        <dbReference type="Proteomes" id="UP001603857"/>
    </source>
</evidence>
<protein>
    <submittedName>
        <fullName evidence="2">Uncharacterized protein</fullName>
    </submittedName>
</protein>
<gene>
    <name evidence="2" type="ORF">Fmac_029116</name>
</gene>
<keyword evidence="3" id="KW-1185">Reference proteome</keyword>
<dbReference type="Proteomes" id="UP001603857">
    <property type="component" value="Unassembled WGS sequence"/>
</dbReference>
<evidence type="ECO:0000256" key="1">
    <source>
        <dbReference type="SAM" id="MobiDB-lite"/>
    </source>
</evidence>
<sequence>MLYIFNQEPCQLETEANRSIVKEEQADNMLKEHVTAESSTKLSYDVDKQERVEPHFIENLENRHISEITLEEATNAKQPADVEMQKSETEGN</sequence>
<proteinExistence type="predicted"/>
<dbReference type="EMBL" id="JBGMDY010000010">
    <property type="protein sequence ID" value="KAL2320147.1"/>
    <property type="molecule type" value="Genomic_DNA"/>
</dbReference>
<feature type="region of interest" description="Disordered" evidence="1">
    <location>
        <begin position="72"/>
        <end position="92"/>
    </location>
</feature>
<organism evidence="2 3">
    <name type="scientific">Flemingia macrophylla</name>
    <dbReference type="NCBI Taxonomy" id="520843"/>
    <lineage>
        <taxon>Eukaryota</taxon>
        <taxon>Viridiplantae</taxon>
        <taxon>Streptophyta</taxon>
        <taxon>Embryophyta</taxon>
        <taxon>Tracheophyta</taxon>
        <taxon>Spermatophyta</taxon>
        <taxon>Magnoliopsida</taxon>
        <taxon>eudicotyledons</taxon>
        <taxon>Gunneridae</taxon>
        <taxon>Pentapetalae</taxon>
        <taxon>rosids</taxon>
        <taxon>fabids</taxon>
        <taxon>Fabales</taxon>
        <taxon>Fabaceae</taxon>
        <taxon>Papilionoideae</taxon>
        <taxon>50 kb inversion clade</taxon>
        <taxon>NPAAA clade</taxon>
        <taxon>indigoferoid/millettioid clade</taxon>
        <taxon>Phaseoleae</taxon>
        <taxon>Flemingia</taxon>
    </lineage>
</organism>
<evidence type="ECO:0000313" key="2">
    <source>
        <dbReference type="EMBL" id="KAL2320147.1"/>
    </source>
</evidence>
<reference evidence="2 3" key="1">
    <citation type="submission" date="2024-08" db="EMBL/GenBank/DDBJ databases">
        <title>Insights into the chromosomal genome structure of Flemingia macrophylla.</title>
        <authorList>
            <person name="Ding Y."/>
            <person name="Zhao Y."/>
            <person name="Bi W."/>
            <person name="Wu M."/>
            <person name="Zhao G."/>
            <person name="Gong Y."/>
            <person name="Li W."/>
            <person name="Zhang P."/>
        </authorList>
    </citation>
    <scope>NUCLEOTIDE SEQUENCE [LARGE SCALE GENOMIC DNA]</scope>
    <source>
        <strain evidence="2">DYQJB</strain>
        <tissue evidence="2">Leaf</tissue>
    </source>
</reference>
<dbReference type="AlphaFoldDB" id="A0ABD1L9G4"/>
<accession>A0ABD1L9G4</accession>
<feature type="compositionally biased region" description="Basic and acidic residues" evidence="1">
    <location>
        <begin position="83"/>
        <end position="92"/>
    </location>
</feature>
<name>A0ABD1L9G4_9FABA</name>
<comment type="caution">
    <text evidence="2">The sequence shown here is derived from an EMBL/GenBank/DDBJ whole genome shotgun (WGS) entry which is preliminary data.</text>
</comment>